<dbReference type="SUPFAM" id="SSF52540">
    <property type="entry name" value="P-loop containing nucleoside triphosphate hydrolases"/>
    <property type="match status" value="1"/>
</dbReference>
<keyword evidence="4" id="KW-0067">ATP-binding</keyword>
<keyword evidence="2" id="KW-0547">Nucleotide-binding</keyword>
<dbReference type="PRINTS" id="PR00364">
    <property type="entry name" value="DISEASERSIST"/>
</dbReference>
<dbReference type="Pfam" id="PF00931">
    <property type="entry name" value="NB-ARC"/>
    <property type="match status" value="1"/>
</dbReference>
<dbReference type="InterPro" id="IPR002182">
    <property type="entry name" value="NB-ARC"/>
</dbReference>
<dbReference type="InterPro" id="IPR027417">
    <property type="entry name" value="P-loop_NTPase"/>
</dbReference>
<dbReference type="OMA" id="ISTICKF"/>
<accession>A0A2G2YGV4</accession>
<comment type="caution">
    <text evidence="8">The sequence shown here is derived from an EMBL/GenBank/DDBJ whole genome shotgun (WGS) entry which is preliminary data.</text>
</comment>
<reference evidence="8 9" key="1">
    <citation type="journal article" date="2014" name="Nat. Genet.">
        <title>Genome sequence of the hot pepper provides insights into the evolution of pungency in Capsicum species.</title>
        <authorList>
            <person name="Kim S."/>
            <person name="Park M."/>
            <person name="Yeom S.I."/>
            <person name="Kim Y.M."/>
            <person name="Lee J.M."/>
            <person name="Lee H.A."/>
            <person name="Seo E."/>
            <person name="Choi J."/>
            <person name="Cheong K."/>
            <person name="Kim K.T."/>
            <person name="Jung K."/>
            <person name="Lee G.W."/>
            <person name="Oh S.K."/>
            <person name="Bae C."/>
            <person name="Kim S.B."/>
            <person name="Lee H.Y."/>
            <person name="Kim S.Y."/>
            <person name="Kim M.S."/>
            <person name="Kang B.C."/>
            <person name="Jo Y.D."/>
            <person name="Yang H.B."/>
            <person name="Jeong H.J."/>
            <person name="Kang W.H."/>
            <person name="Kwon J.K."/>
            <person name="Shin C."/>
            <person name="Lim J.Y."/>
            <person name="Park J.H."/>
            <person name="Huh J.H."/>
            <person name="Kim J.S."/>
            <person name="Kim B.D."/>
            <person name="Cohen O."/>
            <person name="Paran I."/>
            <person name="Suh M.C."/>
            <person name="Lee S.B."/>
            <person name="Kim Y.K."/>
            <person name="Shin Y."/>
            <person name="Noh S.J."/>
            <person name="Park J."/>
            <person name="Seo Y.S."/>
            <person name="Kwon S.Y."/>
            <person name="Kim H.A."/>
            <person name="Park J.M."/>
            <person name="Kim H.J."/>
            <person name="Choi S.B."/>
            <person name="Bosland P.W."/>
            <person name="Reeves G."/>
            <person name="Jo S.H."/>
            <person name="Lee B.W."/>
            <person name="Cho H.T."/>
            <person name="Choi H.S."/>
            <person name="Lee M.S."/>
            <person name="Yu Y."/>
            <person name="Do Choi Y."/>
            <person name="Park B.S."/>
            <person name="van Deynze A."/>
            <person name="Ashrafi H."/>
            <person name="Hill T."/>
            <person name="Kim W.T."/>
            <person name="Pai H.S."/>
            <person name="Ahn H.K."/>
            <person name="Yeam I."/>
            <person name="Giovannoni J.J."/>
            <person name="Rose J.K."/>
            <person name="Sorensen I."/>
            <person name="Lee S.J."/>
            <person name="Kim R.W."/>
            <person name="Choi I.Y."/>
            <person name="Choi B.S."/>
            <person name="Lim J.S."/>
            <person name="Lee Y.H."/>
            <person name="Choi D."/>
        </authorList>
    </citation>
    <scope>NUCLEOTIDE SEQUENCE [LARGE SCALE GENOMIC DNA]</scope>
    <source>
        <strain evidence="9">cv. CM334</strain>
    </source>
</reference>
<evidence type="ECO:0000313" key="8">
    <source>
        <dbReference type="EMBL" id="PHT68983.1"/>
    </source>
</evidence>
<comment type="similarity">
    <text evidence="1">Belongs to the disease resistance NB-LRR family.</text>
</comment>
<dbReference type="GO" id="GO:0043531">
    <property type="term" value="F:ADP binding"/>
    <property type="evidence" value="ECO:0007669"/>
    <property type="project" value="InterPro"/>
</dbReference>
<dbReference type="GO" id="GO:0006952">
    <property type="term" value="P:defense response"/>
    <property type="evidence" value="ECO:0007669"/>
    <property type="project" value="UniProtKB-KW"/>
</dbReference>
<reference evidence="8 9" key="2">
    <citation type="journal article" date="2017" name="Genome Biol.">
        <title>New reference genome sequences of hot pepper reveal the massive evolution of plant disease-resistance genes by retroduplication.</title>
        <authorList>
            <person name="Kim S."/>
            <person name="Park J."/>
            <person name="Yeom S.I."/>
            <person name="Kim Y.M."/>
            <person name="Seo E."/>
            <person name="Kim K.T."/>
            <person name="Kim M.S."/>
            <person name="Lee J.M."/>
            <person name="Cheong K."/>
            <person name="Shin H.S."/>
            <person name="Kim S.B."/>
            <person name="Han K."/>
            <person name="Lee J."/>
            <person name="Park M."/>
            <person name="Lee H.A."/>
            <person name="Lee H.Y."/>
            <person name="Lee Y."/>
            <person name="Oh S."/>
            <person name="Lee J.H."/>
            <person name="Choi E."/>
            <person name="Choi E."/>
            <person name="Lee S.E."/>
            <person name="Jeon J."/>
            <person name="Kim H."/>
            <person name="Choi G."/>
            <person name="Song H."/>
            <person name="Lee J."/>
            <person name="Lee S.C."/>
            <person name="Kwon J.K."/>
            <person name="Lee H.Y."/>
            <person name="Koo N."/>
            <person name="Hong Y."/>
            <person name="Kim R.W."/>
            <person name="Kang W.H."/>
            <person name="Huh J.H."/>
            <person name="Kang B.C."/>
            <person name="Yang T.J."/>
            <person name="Lee Y.H."/>
            <person name="Bennetzen J.L."/>
            <person name="Choi D."/>
        </authorList>
    </citation>
    <scope>NUCLEOTIDE SEQUENCE [LARGE SCALE GENOMIC DNA]</scope>
    <source>
        <strain evidence="9">cv. CM334</strain>
    </source>
</reference>
<dbReference type="Gene3D" id="3.40.50.300">
    <property type="entry name" value="P-loop containing nucleotide triphosphate hydrolases"/>
    <property type="match status" value="1"/>
</dbReference>
<proteinExistence type="inferred from homology"/>
<dbReference type="Gramene" id="PHT68983">
    <property type="protein sequence ID" value="PHT68983"/>
    <property type="gene ID" value="T459_28470"/>
</dbReference>
<dbReference type="GO" id="GO:0005524">
    <property type="term" value="F:ATP binding"/>
    <property type="evidence" value="ECO:0007669"/>
    <property type="project" value="UniProtKB-KW"/>
</dbReference>
<feature type="signal peptide" evidence="6">
    <location>
        <begin position="1"/>
        <end position="25"/>
    </location>
</feature>
<dbReference type="AlphaFoldDB" id="A0A2G2YGV4"/>
<sequence>MSGGIPLVSRKSVVLLLVVSKKVLGSLRFVDVFGVCFDTSLFVLYQQVSDLNLLLIDDFFLNIEEKLEDAIETLEELENQIGRLGLKEHFDLSKQETRRPSTSLVDESDVFGRQNEIEDLIDRLLSKDANGESLTVVPIVGMGGLGKKTLAKAVYNDDTVKDHFDLKAWFCVSEKYDALRIIKGLLQEIGLVVDDNFNQQQVKLKQSLKGKRFLVVLDDVWNDNYNEWDDLRNLFVQGNIGSNIIVTTRKESLALMIENKKISMNNLSIEVS</sequence>
<keyword evidence="5" id="KW-0175">Coiled coil</keyword>
<dbReference type="PANTHER" id="PTHR36766">
    <property type="entry name" value="PLANT BROAD-SPECTRUM MILDEW RESISTANCE PROTEIN RPW8"/>
    <property type="match status" value="1"/>
</dbReference>
<keyword evidence="3" id="KW-0611">Plant defense</keyword>
<name>A0A2G2YGV4_CAPAN</name>
<feature type="coiled-coil region" evidence="5">
    <location>
        <begin position="60"/>
        <end position="87"/>
    </location>
</feature>
<dbReference type="EMBL" id="AYRZ02000011">
    <property type="protein sequence ID" value="PHT68983.1"/>
    <property type="molecule type" value="Genomic_DNA"/>
</dbReference>
<protein>
    <recommendedName>
        <fullName evidence="7">NB-ARC domain-containing protein</fullName>
    </recommendedName>
</protein>
<evidence type="ECO:0000256" key="6">
    <source>
        <dbReference type="SAM" id="SignalP"/>
    </source>
</evidence>
<keyword evidence="6" id="KW-0732">Signal</keyword>
<evidence type="ECO:0000256" key="1">
    <source>
        <dbReference type="ARBA" id="ARBA00008894"/>
    </source>
</evidence>
<keyword evidence="9" id="KW-1185">Reference proteome</keyword>
<feature type="domain" description="NB-ARC" evidence="7">
    <location>
        <begin position="114"/>
        <end position="269"/>
    </location>
</feature>
<evidence type="ECO:0000256" key="5">
    <source>
        <dbReference type="SAM" id="Coils"/>
    </source>
</evidence>
<dbReference type="FunFam" id="3.40.50.300:FF:001091">
    <property type="entry name" value="Probable disease resistance protein At1g61300"/>
    <property type="match status" value="1"/>
</dbReference>
<evidence type="ECO:0000256" key="2">
    <source>
        <dbReference type="ARBA" id="ARBA00022741"/>
    </source>
</evidence>
<evidence type="ECO:0000259" key="7">
    <source>
        <dbReference type="Pfam" id="PF00931"/>
    </source>
</evidence>
<organism evidence="8 9">
    <name type="scientific">Capsicum annuum</name>
    <name type="common">Capsicum pepper</name>
    <dbReference type="NCBI Taxonomy" id="4072"/>
    <lineage>
        <taxon>Eukaryota</taxon>
        <taxon>Viridiplantae</taxon>
        <taxon>Streptophyta</taxon>
        <taxon>Embryophyta</taxon>
        <taxon>Tracheophyta</taxon>
        <taxon>Spermatophyta</taxon>
        <taxon>Magnoliopsida</taxon>
        <taxon>eudicotyledons</taxon>
        <taxon>Gunneridae</taxon>
        <taxon>Pentapetalae</taxon>
        <taxon>asterids</taxon>
        <taxon>lamiids</taxon>
        <taxon>Solanales</taxon>
        <taxon>Solanaceae</taxon>
        <taxon>Solanoideae</taxon>
        <taxon>Capsiceae</taxon>
        <taxon>Capsicum</taxon>
    </lineage>
</organism>
<evidence type="ECO:0000256" key="3">
    <source>
        <dbReference type="ARBA" id="ARBA00022821"/>
    </source>
</evidence>
<dbReference type="Proteomes" id="UP000222542">
    <property type="component" value="Unassembled WGS sequence"/>
</dbReference>
<feature type="chain" id="PRO_5013653114" description="NB-ARC domain-containing protein" evidence="6">
    <location>
        <begin position="26"/>
        <end position="272"/>
    </location>
</feature>
<evidence type="ECO:0000313" key="9">
    <source>
        <dbReference type="Proteomes" id="UP000222542"/>
    </source>
</evidence>
<evidence type="ECO:0000256" key="4">
    <source>
        <dbReference type="ARBA" id="ARBA00022840"/>
    </source>
</evidence>
<gene>
    <name evidence="8" type="ORF">T459_28470</name>
</gene>
<dbReference type="PANTHER" id="PTHR36766:SF40">
    <property type="entry name" value="DISEASE RESISTANCE PROTEIN RGA3"/>
    <property type="match status" value="1"/>
</dbReference>